<dbReference type="Proteomes" id="UP000002066">
    <property type="component" value="Chromosome"/>
</dbReference>
<dbReference type="OrthoDB" id="7838374at2"/>
<gene>
    <name evidence="2" type="ordered locus">Sfla_6323</name>
</gene>
<reference evidence="2 3" key="1">
    <citation type="submission" date="2011-01" db="EMBL/GenBank/DDBJ databases">
        <title>Complete sequence of chromosome of Streptomyces flavogriseus ATCC 33331.</title>
        <authorList>
            <consortium name="US DOE Joint Genome Institute"/>
            <person name="Lucas S."/>
            <person name="Copeland A."/>
            <person name="Lapidus A."/>
            <person name="Cheng J.-F."/>
            <person name="Goodwin L."/>
            <person name="Pitluck S."/>
            <person name="Davenport K."/>
            <person name="Detter J.C."/>
            <person name="Han C."/>
            <person name="Tapia R."/>
            <person name="Land M."/>
            <person name="Hauser L."/>
            <person name="Kyrpides N."/>
            <person name="Ivanova N."/>
            <person name="Ovchinnikova G."/>
            <person name="Pagani I."/>
            <person name="Brumm P."/>
            <person name="Mead D."/>
            <person name="Woyke T."/>
        </authorList>
    </citation>
    <scope>NUCLEOTIDE SEQUENCE [LARGE SCALE GENOMIC DNA]</scope>
    <source>
        <strain evidence="3">ATCC 33331 / IAF-45CD</strain>
    </source>
</reference>
<accession>A0A8D3WQ00</accession>
<evidence type="ECO:0000313" key="2">
    <source>
        <dbReference type="EMBL" id="ADW07691.1"/>
    </source>
</evidence>
<name>A0A8D3WQ00_STRFA</name>
<dbReference type="KEGG" id="sfa:Sfla_6323"/>
<organism evidence="2 3">
    <name type="scientific">Streptomyces pratensis (strain ATCC 33331 / IAF-45CD)</name>
    <dbReference type="NCBI Taxonomy" id="591167"/>
    <lineage>
        <taxon>Bacteria</taxon>
        <taxon>Bacillati</taxon>
        <taxon>Actinomycetota</taxon>
        <taxon>Actinomycetes</taxon>
        <taxon>Kitasatosporales</taxon>
        <taxon>Streptomycetaceae</taxon>
        <taxon>Streptomyces</taxon>
    </lineage>
</organism>
<dbReference type="InterPro" id="IPR005509">
    <property type="entry name" value="AfsA_hotdog_dom"/>
</dbReference>
<proteinExistence type="predicted"/>
<dbReference type="InterPro" id="IPR047757">
    <property type="entry name" value="AfsA-like"/>
</dbReference>
<dbReference type="NCBIfam" id="NF041195">
    <property type="entry name" value="ScbA_BarX_GamBu"/>
    <property type="match status" value="1"/>
</dbReference>
<evidence type="ECO:0000313" key="3">
    <source>
        <dbReference type="Proteomes" id="UP000002066"/>
    </source>
</evidence>
<dbReference type="AlphaFoldDB" id="A0A8D3WQ00"/>
<evidence type="ECO:0000259" key="1">
    <source>
        <dbReference type="Pfam" id="PF03756"/>
    </source>
</evidence>
<dbReference type="EMBL" id="CP002475">
    <property type="protein sequence ID" value="ADW07691.1"/>
    <property type="molecule type" value="Genomic_DNA"/>
</dbReference>
<dbReference type="GO" id="GO:0016740">
    <property type="term" value="F:transferase activity"/>
    <property type="evidence" value="ECO:0007669"/>
    <property type="project" value="InterPro"/>
</dbReference>
<protein>
    <submittedName>
        <fullName evidence="2">AfsA/ScbA-like protein</fullName>
    </submittedName>
</protein>
<dbReference type="Pfam" id="PF03756">
    <property type="entry name" value="AfsA"/>
    <property type="match status" value="2"/>
</dbReference>
<feature type="domain" description="A-factor biosynthesis hotdog" evidence="1">
    <location>
        <begin position="210"/>
        <end position="276"/>
    </location>
</feature>
<feature type="domain" description="A-factor biosynthesis hotdog" evidence="1">
    <location>
        <begin position="27"/>
        <end position="154"/>
    </location>
</feature>
<sequence length="311" mass="34493">MTVTTGSIMPTVSLQPVPLRQVRKVLVDQVLLTGWGSHGDGVSHTVLAEWPSRHALYTSHRGVYHPLLLVETIRQALTMLSHTVHGVPLDHRLGWETFDTSLVTAALEARQGPCSVRLTITHTEVERRSRGSARLTAQIMITRDDEPLGIARVRYIAHPPAIYDRLRGRHADARTATRHALPLGPALDPVVRGDQTPLDFAVLTALAEPHRWQLRVDVTNRVFFDHDHDHVPGFLLLEAAAQAAHAESGAAETLPTSFDAHFTRYVELDAPCFIESVPVRRRELGIISTLVTGRQNGHEVFSIRVTAAERN</sequence>